<name>A0A5X4PE70_SALET</name>
<accession>A0A5X4PE70</accession>
<sequence length="111" mass="12795">MKNTVPSEEVQMELKYHSERLFQLCVENNIPLVACYSFEISRDETGYRTSRALTAYVDKESGVWDSTIAAASIMLRLKKVPEQAIQTMAEMAEFCDLMRAMSQNQKEKRPH</sequence>
<proteinExistence type="predicted"/>
<reference evidence="1" key="1">
    <citation type="submission" date="2018-11" db="EMBL/GenBank/DDBJ databases">
        <authorList>
            <person name="Ashton P.M."/>
            <person name="Dallman T."/>
            <person name="Nair S."/>
            <person name="De Pinna E."/>
            <person name="Peters T."/>
            <person name="Grant K."/>
        </authorList>
    </citation>
    <scope>NUCLEOTIDE SEQUENCE</scope>
    <source>
        <strain evidence="1">638096</strain>
    </source>
</reference>
<dbReference type="EMBL" id="AAHSMS010000010">
    <property type="protein sequence ID" value="EBZ8648473.1"/>
    <property type="molecule type" value="Genomic_DNA"/>
</dbReference>
<protein>
    <submittedName>
        <fullName evidence="1">Uncharacterized protein</fullName>
    </submittedName>
</protein>
<organism evidence="1">
    <name type="scientific">Salmonella enterica subsp. enterica serovar Hull</name>
    <dbReference type="NCBI Taxonomy" id="1403564"/>
    <lineage>
        <taxon>Bacteria</taxon>
        <taxon>Pseudomonadati</taxon>
        <taxon>Pseudomonadota</taxon>
        <taxon>Gammaproteobacteria</taxon>
        <taxon>Enterobacterales</taxon>
        <taxon>Enterobacteriaceae</taxon>
        <taxon>Salmonella</taxon>
    </lineage>
</organism>
<dbReference type="AlphaFoldDB" id="A0A5X4PE70"/>
<comment type="caution">
    <text evidence="1">The sequence shown here is derived from an EMBL/GenBank/DDBJ whole genome shotgun (WGS) entry which is preliminary data.</text>
</comment>
<evidence type="ECO:0000313" key="1">
    <source>
        <dbReference type="EMBL" id="EBZ8648473.1"/>
    </source>
</evidence>
<gene>
    <name evidence="1" type="ORF">EHB58_09640</name>
</gene>